<keyword evidence="5" id="KW-0482">Metalloprotease</keyword>
<evidence type="ECO:0000256" key="7">
    <source>
        <dbReference type="ARBA" id="ARBA00023180"/>
    </source>
</evidence>
<dbReference type="PROSITE" id="PS50215">
    <property type="entry name" value="ADAM_MEPRO"/>
    <property type="match status" value="1"/>
</dbReference>
<keyword evidence="7" id="KW-0325">Glycoprotein</keyword>
<feature type="compositionally biased region" description="Basic and acidic residues" evidence="9">
    <location>
        <begin position="572"/>
        <end position="588"/>
    </location>
</feature>
<feature type="domain" description="Peptidase M12B" evidence="10">
    <location>
        <begin position="253"/>
        <end position="463"/>
    </location>
</feature>
<dbReference type="Gene3D" id="3.40.1620.60">
    <property type="match status" value="1"/>
</dbReference>
<keyword evidence="3" id="KW-0378">Hydrolase</keyword>
<evidence type="ECO:0000313" key="12">
    <source>
        <dbReference type="Proteomes" id="UP000318571"/>
    </source>
</evidence>
<evidence type="ECO:0000256" key="4">
    <source>
        <dbReference type="ARBA" id="ARBA00022833"/>
    </source>
</evidence>
<dbReference type="GO" id="GO:0006508">
    <property type="term" value="P:proteolysis"/>
    <property type="evidence" value="ECO:0007669"/>
    <property type="project" value="UniProtKB-KW"/>
</dbReference>
<dbReference type="SUPFAM" id="SSF55486">
    <property type="entry name" value="Metalloproteases ('zincins'), catalytic domain"/>
    <property type="match status" value="1"/>
</dbReference>
<feature type="binding site" evidence="8">
    <location>
        <position position="412"/>
    </location>
    <ligand>
        <name>Zn(2+)</name>
        <dbReference type="ChEBI" id="CHEBI:29105"/>
        <note>catalytic</note>
    </ligand>
</feature>
<evidence type="ECO:0000313" key="11">
    <source>
        <dbReference type="EMBL" id="TRY70666.1"/>
    </source>
</evidence>
<dbReference type="AlphaFoldDB" id="A0A553NYZ3"/>
<evidence type="ECO:0000256" key="2">
    <source>
        <dbReference type="ARBA" id="ARBA00022723"/>
    </source>
</evidence>
<dbReference type="InterPro" id="IPR024079">
    <property type="entry name" value="MetalloPept_cat_dom_sf"/>
</dbReference>
<feature type="region of interest" description="Disordered" evidence="9">
    <location>
        <begin position="571"/>
        <end position="635"/>
    </location>
</feature>
<accession>A0A553NYZ3</accession>
<feature type="active site" evidence="8">
    <location>
        <position position="413"/>
    </location>
</feature>
<evidence type="ECO:0000256" key="6">
    <source>
        <dbReference type="ARBA" id="ARBA00023157"/>
    </source>
</evidence>
<dbReference type="Proteomes" id="UP000318571">
    <property type="component" value="Chromosome 9"/>
</dbReference>
<comment type="caution">
    <text evidence="8">Lacks conserved residue(s) required for the propagation of feature annotation.</text>
</comment>
<dbReference type="PANTHER" id="PTHR11905">
    <property type="entry name" value="ADAM A DISINTEGRIN AND METALLOPROTEASE DOMAIN"/>
    <property type="match status" value="1"/>
</dbReference>
<dbReference type="PANTHER" id="PTHR11905:SF247">
    <property type="entry name" value="PEPTIDASE M12B DOMAIN-CONTAINING PROTEIN"/>
    <property type="match status" value="1"/>
</dbReference>
<keyword evidence="6" id="KW-1015">Disulfide bond</keyword>
<dbReference type="Pfam" id="PF01421">
    <property type="entry name" value="Reprolysin"/>
    <property type="match status" value="1"/>
</dbReference>
<dbReference type="InterPro" id="IPR041645">
    <property type="entry name" value="ADAMTS_CR_2"/>
</dbReference>
<keyword evidence="1" id="KW-0645">Protease</keyword>
<evidence type="ECO:0000256" key="3">
    <source>
        <dbReference type="ARBA" id="ARBA00022801"/>
    </source>
</evidence>
<reference evidence="11 12" key="1">
    <citation type="journal article" date="2018" name="Nat. Ecol. Evol.">
        <title>Genomic signatures of mitonuclear coevolution across populations of Tigriopus californicus.</title>
        <authorList>
            <person name="Barreto F.S."/>
            <person name="Watson E.T."/>
            <person name="Lima T.G."/>
            <person name="Willett C.S."/>
            <person name="Edmands S."/>
            <person name="Li W."/>
            <person name="Burton R.S."/>
        </authorList>
    </citation>
    <scope>NUCLEOTIDE SEQUENCE [LARGE SCALE GENOMIC DNA]</scope>
    <source>
        <strain evidence="11 12">San Diego</strain>
    </source>
</reference>
<dbReference type="OMA" id="MSINHIV"/>
<proteinExistence type="predicted"/>
<evidence type="ECO:0000256" key="5">
    <source>
        <dbReference type="ARBA" id="ARBA00023049"/>
    </source>
</evidence>
<dbReference type="Pfam" id="PF17771">
    <property type="entry name" value="ADAMTS_CR_2"/>
    <property type="match status" value="1"/>
</dbReference>
<feature type="binding site" evidence="8">
    <location>
        <position position="422"/>
    </location>
    <ligand>
        <name>Zn(2+)</name>
        <dbReference type="ChEBI" id="CHEBI:29105"/>
        <note>catalytic</note>
    </ligand>
</feature>
<dbReference type="GO" id="GO:0004222">
    <property type="term" value="F:metalloendopeptidase activity"/>
    <property type="evidence" value="ECO:0007669"/>
    <property type="project" value="InterPro"/>
</dbReference>
<feature type="region of interest" description="Disordered" evidence="9">
    <location>
        <begin position="164"/>
        <end position="183"/>
    </location>
</feature>
<evidence type="ECO:0000256" key="1">
    <source>
        <dbReference type="ARBA" id="ARBA00022670"/>
    </source>
</evidence>
<keyword evidence="4 8" id="KW-0862">Zinc</keyword>
<comment type="caution">
    <text evidence="11">The sequence shown here is derived from an EMBL/GenBank/DDBJ whole genome shotgun (WGS) entry which is preliminary data.</text>
</comment>
<dbReference type="GO" id="GO:0046872">
    <property type="term" value="F:metal ion binding"/>
    <property type="evidence" value="ECO:0007669"/>
    <property type="project" value="UniProtKB-KW"/>
</dbReference>
<protein>
    <recommendedName>
        <fullName evidence="10">Peptidase M12B domain-containing protein</fullName>
    </recommendedName>
</protein>
<organism evidence="11 12">
    <name type="scientific">Tigriopus californicus</name>
    <name type="common">Marine copepod</name>
    <dbReference type="NCBI Taxonomy" id="6832"/>
    <lineage>
        <taxon>Eukaryota</taxon>
        <taxon>Metazoa</taxon>
        <taxon>Ecdysozoa</taxon>
        <taxon>Arthropoda</taxon>
        <taxon>Crustacea</taxon>
        <taxon>Multicrustacea</taxon>
        <taxon>Hexanauplia</taxon>
        <taxon>Copepoda</taxon>
        <taxon>Harpacticoida</taxon>
        <taxon>Harpacticidae</taxon>
        <taxon>Tigriopus</taxon>
    </lineage>
</organism>
<gene>
    <name evidence="11" type="ORF">TCAL_09680</name>
</gene>
<name>A0A553NYZ3_TIGCA</name>
<evidence type="ECO:0000256" key="9">
    <source>
        <dbReference type="SAM" id="MobiDB-lite"/>
    </source>
</evidence>
<dbReference type="EMBL" id="VCGU01000009">
    <property type="protein sequence ID" value="TRY70666.1"/>
    <property type="molecule type" value="Genomic_DNA"/>
</dbReference>
<dbReference type="InterPro" id="IPR001590">
    <property type="entry name" value="Peptidase_M12B"/>
</dbReference>
<evidence type="ECO:0000259" key="10">
    <source>
        <dbReference type="PROSITE" id="PS50215"/>
    </source>
</evidence>
<sequence length="729" mass="81479">MSINHIVPSSSHPLYLANTTLRQKQDQAETSKSVLFPASIVARGRFKLSAKHETKRSKRDVEPPEDDTDDYEAELELSTDEPIWGHDLRTYNLKLTKSPQLLAPQYELVVRNGQNISVNRTVPFPTCLYSSSHSEHIPAALSTCQGNALKGILIANGSKLILEEIPPQPGPRPKRSLEGLDGGSSDNLGGLIVIYEAEATGGECGIKPENLQRMHAPTREAILLKPHGSITKQKPKPSVGSFVRKKRSPRGDKTIELAVFVDDDLYKKEKELHSRDAVFQIQDLVFTYLNSVQLLYNSEKLDYRVKVVLVRLEIFKTPISGIDKSRGDIEQYLDSFCGWQRDENPGDSPEDDLSNSAHWDHGLLLTGLNLFDRQPKYDSVIGLAWVSGMCHPSYSCTINEGSNFESVYVIAHEMGHNLGMNHDGESRAGNTCDPDKYLMSPILGPGKVSWSTCSNQEISDFITAGVTRNQAKCLDDMPEIMAKYDYLKDSKAPGDKFKAIEQCQKAFGQDFKPHKKDEKPFEDLCRELWCSNNTHALRAHPALEGTDCSEKPFPYGSICLSGICSPFDPNDDGTRKIGDDNEVNKNDGDQSTVNASANKIDDRPTWLSERYPKSNGQTRVLPLQTKESSRTGPERNDQAVIFPRIVEDFGHPEWIKMNKLHRETSNYFKPGVRWVTRESTCPVECGAGWTDVQSECLNAVGNVIEDRHCTELLGPKTKLSRKLCNIEPC</sequence>
<feature type="binding site" evidence="8">
    <location>
        <position position="416"/>
    </location>
    <ligand>
        <name>Zn(2+)</name>
        <dbReference type="ChEBI" id="CHEBI:29105"/>
        <note>catalytic</note>
    </ligand>
</feature>
<evidence type="ECO:0000256" key="8">
    <source>
        <dbReference type="PROSITE-ProRule" id="PRU00276"/>
    </source>
</evidence>
<keyword evidence="2 8" id="KW-0479">Metal-binding</keyword>
<keyword evidence="12" id="KW-1185">Reference proteome</keyword>
<dbReference type="Gene3D" id="3.40.390.10">
    <property type="entry name" value="Collagenase (Catalytic Domain)"/>
    <property type="match status" value="1"/>
</dbReference>